<evidence type="ECO:0000256" key="5">
    <source>
        <dbReference type="ARBA" id="ARBA00023242"/>
    </source>
</evidence>
<evidence type="ECO:0000313" key="9">
    <source>
        <dbReference type="EMBL" id="KAL2274159.1"/>
    </source>
</evidence>
<feature type="compositionally biased region" description="Basic and acidic residues" evidence="7">
    <location>
        <begin position="125"/>
        <end position="134"/>
    </location>
</feature>
<evidence type="ECO:0000313" key="10">
    <source>
        <dbReference type="Proteomes" id="UP001600888"/>
    </source>
</evidence>
<accession>A0ABR4DVG8</accession>
<evidence type="ECO:0000256" key="2">
    <source>
        <dbReference type="ARBA" id="ARBA00004123"/>
    </source>
</evidence>
<evidence type="ECO:0000259" key="8">
    <source>
        <dbReference type="Pfam" id="PF09649"/>
    </source>
</evidence>
<gene>
    <name evidence="9" type="ORF">FJTKL_03627</name>
</gene>
<comment type="caution">
    <text evidence="9">The sequence shown here is derived from an EMBL/GenBank/DDBJ whole genome shotgun (WGS) entry which is preliminary data.</text>
</comment>
<proteinExistence type="inferred from homology"/>
<keyword evidence="10" id="KW-1185">Reference proteome</keyword>
<dbReference type="InterPro" id="IPR019098">
    <property type="entry name" value="Histone_chaperone_domain_CHZ"/>
</dbReference>
<keyword evidence="4" id="KW-0143">Chaperone</keyword>
<feature type="compositionally biased region" description="Acidic residues" evidence="7">
    <location>
        <begin position="80"/>
        <end position="107"/>
    </location>
</feature>
<feature type="compositionally biased region" description="Acidic residues" evidence="7">
    <location>
        <begin position="136"/>
        <end position="159"/>
    </location>
</feature>
<feature type="region of interest" description="Disordered" evidence="7">
    <location>
        <begin position="33"/>
        <end position="159"/>
    </location>
</feature>
<dbReference type="Pfam" id="PF09649">
    <property type="entry name" value="CHZ"/>
    <property type="match status" value="1"/>
</dbReference>
<feature type="domain" description="Histone chaperone" evidence="8">
    <location>
        <begin position="110"/>
        <end position="135"/>
    </location>
</feature>
<comment type="subunit">
    <text evidence="6">Forms a heterotrimer with H2A.Z-H2B, stabilizing the association of the histone dimer. Also, with a lower affinity, forms a heterotrimer with H2A-H2B.</text>
</comment>
<feature type="compositionally biased region" description="Polar residues" evidence="7">
    <location>
        <begin position="45"/>
        <end position="55"/>
    </location>
</feature>
<sequence length="159" mass="17294">MRDYSFEATVPTPTFSPLSIDLDLFSTPHLQATSTMATENDHVTENTAGATTAAQETPVADAKGKGKATATAEDVPADVAMDEDEDDEDEDEDEAPEDAEEDDESGNPEEAISLDNVVGRRTRGKIIDFAKAAEENPAEDEDEDDDEDFEEDDDKMDED</sequence>
<evidence type="ECO:0000256" key="1">
    <source>
        <dbReference type="ARBA" id="ARBA00002212"/>
    </source>
</evidence>
<organism evidence="9 10">
    <name type="scientific">Diaporthe vaccinii</name>
    <dbReference type="NCBI Taxonomy" id="105482"/>
    <lineage>
        <taxon>Eukaryota</taxon>
        <taxon>Fungi</taxon>
        <taxon>Dikarya</taxon>
        <taxon>Ascomycota</taxon>
        <taxon>Pezizomycotina</taxon>
        <taxon>Sordariomycetes</taxon>
        <taxon>Sordariomycetidae</taxon>
        <taxon>Diaporthales</taxon>
        <taxon>Diaporthaceae</taxon>
        <taxon>Diaporthe</taxon>
        <taxon>Diaporthe eres species complex</taxon>
    </lineage>
</organism>
<dbReference type="EMBL" id="JBAWTH010000165">
    <property type="protein sequence ID" value="KAL2274159.1"/>
    <property type="molecule type" value="Genomic_DNA"/>
</dbReference>
<comment type="function">
    <text evidence="1">Forms a chaperone-bound H2A.Z-H2B complex that acts as a source for SWR1 complex-dependent H2A to H2A.Z histone replacement in chromatin.</text>
</comment>
<evidence type="ECO:0000256" key="3">
    <source>
        <dbReference type="ARBA" id="ARBA00008057"/>
    </source>
</evidence>
<protein>
    <recommendedName>
        <fullName evidence="8">Histone chaperone domain-containing protein</fullName>
    </recommendedName>
</protein>
<comment type="similarity">
    <text evidence="3">Belongs to the CHZ1 family.</text>
</comment>
<dbReference type="Proteomes" id="UP001600888">
    <property type="component" value="Unassembled WGS sequence"/>
</dbReference>
<evidence type="ECO:0000256" key="7">
    <source>
        <dbReference type="SAM" id="MobiDB-lite"/>
    </source>
</evidence>
<name>A0ABR4DVG8_9PEZI</name>
<evidence type="ECO:0000256" key="4">
    <source>
        <dbReference type="ARBA" id="ARBA00023186"/>
    </source>
</evidence>
<keyword evidence="5" id="KW-0539">Nucleus</keyword>
<reference evidence="9 10" key="1">
    <citation type="submission" date="2024-03" db="EMBL/GenBank/DDBJ databases">
        <title>A high-quality draft genome sequence of Diaporthe vaccinii, a causative agent of upright dieback and viscid rot disease in cranberry plants.</title>
        <authorList>
            <person name="Sarrasin M."/>
            <person name="Lang B.F."/>
            <person name="Burger G."/>
        </authorList>
    </citation>
    <scope>NUCLEOTIDE SEQUENCE [LARGE SCALE GENOMIC DNA]</scope>
    <source>
        <strain evidence="9 10">IS7</strain>
    </source>
</reference>
<evidence type="ECO:0000256" key="6">
    <source>
        <dbReference type="ARBA" id="ARBA00025877"/>
    </source>
</evidence>
<comment type="subcellular location">
    <subcellularLocation>
        <location evidence="2">Nucleus</location>
    </subcellularLocation>
</comment>
<feature type="compositionally biased region" description="Low complexity" evidence="7">
    <location>
        <begin position="67"/>
        <end position="79"/>
    </location>
</feature>